<keyword evidence="5" id="KW-0699">rRNA-binding</keyword>
<dbReference type="InterPro" id="IPR001790">
    <property type="entry name" value="Ribosomal_uL10"/>
</dbReference>
<proteinExistence type="inferred from homology"/>
<name>A0A1F4UX18_UNCKA</name>
<keyword evidence="5" id="KW-0694">RNA-binding</keyword>
<dbReference type="CDD" id="cd05797">
    <property type="entry name" value="Ribosomal_L10"/>
    <property type="match status" value="1"/>
</dbReference>
<dbReference type="InterPro" id="IPR022973">
    <property type="entry name" value="Ribosomal_uL10_bac"/>
</dbReference>
<gene>
    <name evidence="5" type="primary">rplJ</name>
    <name evidence="6" type="ORF">A2W32_00600</name>
</gene>
<dbReference type="GO" id="GO:1990904">
    <property type="term" value="C:ribonucleoprotein complex"/>
    <property type="evidence" value="ECO:0007669"/>
    <property type="project" value="UniProtKB-KW"/>
</dbReference>
<comment type="similarity">
    <text evidence="1 5">Belongs to the universal ribosomal protein uL10 family.</text>
</comment>
<dbReference type="GO" id="GO:0070180">
    <property type="term" value="F:large ribosomal subunit rRNA binding"/>
    <property type="evidence" value="ECO:0007669"/>
    <property type="project" value="UniProtKB-UniRule"/>
</dbReference>
<evidence type="ECO:0000256" key="1">
    <source>
        <dbReference type="ARBA" id="ARBA00008889"/>
    </source>
</evidence>
<evidence type="ECO:0000256" key="3">
    <source>
        <dbReference type="ARBA" id="ARBA00023274"/>
    </source>
</evidence>
<dbReference type="PANTHER" id="PTHR11560">
    <property type="entry name" value="39S RIBOSOMAL PROTEIN L10, MITOCHONDRIAL"/>
    <property type="match status" value="1"/>
</dbReference>
<dbReference type="HAMAP" id="MF_00362">
    <property type="entry name" value="Ribosomal_uL10"/>
    <property type="match status" value="1"/>
</dbReference>
<comment type="function">
    <text evidence="5">Forms part of the ribosomal stalk, playing a central role in the interaction of the ribosome with GTP-bound translation factors.</text>
</comment>
<dbReference type="GO" id="GO:0006412">
    <property type="term" value="P:translation"/>
    <property type="evidence" value="ECO:0007669"/>
    <property type="project" value="UniProtKB-UniRule"/>
</dbReference>
<dbReference type="Gene3D" id="3.30.70.1730">
    <property type="match status" value="1"/>
</dbReference>
<dbReference type="GO" id="GO:0005840">
    <property type="term" value="C:ribosome"/>
    <property type="evidence" value="ECO:0007669"/>
    <property type="project" value="UniProtKB-KW"/>
</dbReference>
<dbReference type="Gene3D" id="6.10.250.290">
    <property type="match status" value="1"/>
</dbReference>
<evidence type="ECO:0000256" key="2">
    <source>
        <dbReference type="ARBA" id="ARBA00022980"/>
    </source>
</evidence>
<dbReference type="STRING" id="1802610.A2W32_00600"/>
<dbReference type="AlphaFoldDB" id="A0A1F4UX18"/>
<evidence type="ECO:0000256" key="5">
    <source>
        <dbReference type="HAMAP-Rule" id="MF_00362"/>
    </source>
</evidence>
<dbReference type="InterPro" id="IPR047865">
    <property type="entry name" value="Ribosomal_uL10_bac_type"/>
</dbReference>
<sequence length="174" mass="19313">MPNAKNTQTVKEIKEKVSKAKSIVFTDYKGLDSNKANELRAKMLEEGVELTVAKNTLLNIALKEEKFEVEKVKDQLKGPTLALFSYKDAVSPLKALAEFIKKVELPVIKGAFIEKEYFNSEKVIEISKLPSKDQLISQVVWGLKSPLSGFVNVLGGSQRKLVYALSALAKKKQG</sequence>
<keyword evidence="3 5" id="KW-0687">Ribonucleoprotein</keyword>
<dbReference type="InterPro" id="IPR043141">
    <property type="entry name" value="Ribosomal_uL10-like_sf"/>
</dbReference>
<dbReference type="Pfam" id="PF00466">
    <property type="entry name" value="Ribosomal_L10"/>
    <property type="match status" value="1"/>
</dbReference>
<dbReference type="Proteomes" id="UP000177371">
    <property type="component" value="Unassembled WGS sequence"/>
</dbReference>
<comment type="caution">
    <text evidence="6">The sequence shown here is derived from an EMBL/GenBank/DDBJ whole genome shotgun (WGS) entry which is preliminary data.</text>
</comment>
<organism evidence="6 7">
    <name type="scientific">candidate division WWE3 bacterium RBG_16_37_10</name>
    <dbReference type="NCBI Taxonomy" id="1802610"/>
    <lineage>
        <taxon>Bacteria</taxon>
        <taxon>Katanobacteria</taxon>
    </lineage>
</organism>
<comment type="subunit">
    <text evidence="5">Part of the ribosomal stalk of the 50S ribosomal subunit. The N-terminus interacts with L11 and the large rRNA to form the base of the stalk. The C-terminus forms an elongated spine to which L12 dimers bind in a sequential fashion forming a multimeric L10(L12)X complex.</text>
</comment>
<evidence type="ECO:0000313" key="7">
    <source>
        <dbReference type="Proteomes" id="UP000177371"/>
    </source>
</evidence>
<evidence type="ECO:0000256" key="4">
    <source>
        <dbReference type="ARBA" id="ARBA00035202"/>
    </source>
</evidence>
<dbReference type="EMBL" id="MEUT01000050">
    <property type="protein sequence ID" value="OGC49484.1"/>
    <property type="molecule type" value="Genomic_DNA"/>
</dbReference>
<keyword evidence="2 5" id="KW-0689">Ribosomal protein</keyword>
<reference evidence="6 7" key="1">
    <citation type="journal article" date="2016" name="Nat. Commun.">
        <title>Thousands of microbial genomes shed light on interconnected biogeochemical processes in an aquifer system.</title>
        <authorList>
            <person name="Anantharaman K."/>
            <person name="Brown C.T."/>
            <person name="Hug L.A."/>
            <person name="Sharon I."/>
            <person name="Castelle C.J."/>
            <person name="Probst A.J."/>
            <person name="Thomas B.C."/>
            <person name="Singh A."/>
            <person name="Wilkins M.J."/>
            <person name="Karaoz U."/>
            <person name="Brodie E.L."/>
            <person name="Williams K.H."/>
            <person name="Hubbard S.S."/>
            <person name="Banfield J.F."/>
        </authorList>
    </citation>
    <scope>NUCLEOTIDE SEQUENCE [LARGE SCALE GENOMIC DNA]</scope>
</reference>
<accession>A0A1F4UX18</accession>
<evidence type="ECO:0000313" key="6">
    <source>
        <dbReference type="EMBL" id="OGC49484.1"/>
    </source>
</evidence>
<dbReference type="NCBIfam" id="NF000955">
    <property type="entry name" value="PRK00099.1-1"/>
    <property type="match status" value="1"/>
</dbReference>
<dbReference type="SUPFAM" id="SSF160369">
    <property type="entry name" value="Ribosomal protein L10-like"/>
    <property type="match status" value="1"/>
</dbReference>
<protein>
    <recommendedName>
        <fullName evidence="4 5">Large ribosomal subunit protein uL10</fullName>
    </recommendedName>
</protein>